<feature type="domain" description="Ricin B lectin" evidence="1">
    <location>
        <begin position="34"/>
        <end position="118"/>
    </location>
</feature>
<dbReference type="EMBL" id="CYGV01001415">
    <property type="protein sequence ID" value="CUA74171.1"/>
    <property type="molecule type" value="Genomic_DNA"/>
</dbReference>
<evidence type="ECO:0000313" key="2">
    <source>
        <dbReference type="EMBL" id="CUA74171.1"/>
    </source>
</evidence>
<evidence type="ECO:0000313" key="3">
    <source>
        <dbReference type="Proteomes" id="UP000044841"/>
    </source>
</evidence>
<evidence type="ECO:0000259" key="1">
    <source>
        <dbReference type="Pfam" id="PF14200"/>
    </source>
</evidence>
<gene>
    <name evidence="2" type="ORF">RSOLAG22IIIB_11004</name>
</gene>
<dbReference type="SUPFAM" id="SSF50370">
    <property type="entry name" value="Ricin B-like lectins"/>
    <property type="match status" value="1"/>
</dbReference>
<proteinExistence type="predicted"/>
<reference evidence="2 3" key="1">
    <citation type="submission" date="2015-07" db="EMBL/GenBank/DDBJ databases">
        <authorList>
            <person name="Noorani M."/>
        </authorList>
    </citation>
    <scope>NUCLEOTIDE SEQUENCE [LARGE SCALE GENOMIC DNA]</scope>
    <source>
        <strain evidence="2">BBA 69670</strain>
    </source>
</reference>
<sequence>MRPGTYRIVNLVSGTAITETRDGAVGWQLVDGKHQQWFAQRSGEGYRFQNVASGGYLAVASTNDHNNQLYCGGYPTTWMLFSNPEHRGKGVYAIIMGDTDRILDLNSWGGKADGTKITAFAQPEFTCSECRTWCFERISDETGEGPTETQLALVRAEKTIQNQAAEIEFLRKLLLDSREIRLPSYLNNTT</sequence>
<dbReference type="AlphaFoldDB" id="A0A0K6G6R6"/>
<accession>A0A0K6G6R6</accession>
<protein>
    <recommendedName>
        <fullName evidence="1">Ricin B lectin domain-containing protein</fullName>
    </recommendedName>
</protein>
<dbReference type="Pfam" id="PF14200">
    <property type="entry name" value="RicinB_lectin_2"/>
    <property type="match status" value="1"/>
</dbReference>
<dbReference type="InterPro" id="IPR035992">
    <property type="entry name" value="Ricin_B-like_lectins"/>
</dbReference>
<dbReference type="InterPro" id="IPR000772">
    <property type="entry name" value="Ricin_B_lectin"/>
</dbReference>
<dbReference type="Proteomes" id="UP000044841">
    <property type="component" value="Unassembled WGS sequence"/>
</dbReference>
<keyword evidence="3" id="KW-1185">Reference proteome</keyword>
<organism evidence="2 3">
    <name type="scientific">Rhizoctonia solani</name>
    <dbReference type="NCBI Taxonomy" id="456999"/>
    <lineage>
        <taxon>Eukaryota</taxon>
        <taxon>Fungi</taxon>
        <taxon>Dikarya</taxon>
        <taxon>Basidiomycota</taxon>
        <taxon>Agaricomycotina</taxon>
        <taxon>Agaricomycetes</taxon>
        <taxon>Cantharellales</taxon>
        <taxon>Ceratobasidiaceae</taxon>
        <taxon>Rhizoctonia</taxon>
    </lineage>
</organism>
<name>A0A0K6G6R6_9AGAM</name>
<dbReference type="Gene3D" id="2.80.10.50">
    <property type="match status" value="1"/>
</dbReference>